<evidence type="ECO:0000313" key="1">
    <source>
        <dbReference type="EMBL" id="KAJ3055230.1"/>
    </source>
</evidence>
<evidence type="ECO:0000313" key="2">
    <source>
        <dbReference type="Proteomes" id="UP001212841"/>
    </source>
</evidence>
<sequence length="212" mass="23733">MNYLTCRALLALENTQPSLFSTPKRIEGLRSIYGVDCDCSHCEDWALFEKFACPACKASSRSGLKRNSLPRNPDPAPWKCQTCQMVSDTALDGPSAPLRDEPSFNSGLDRTYDKYKEPLLYMRCLLTETQQILPDHGVVFEGLVLMLMQTAGKWVARVGSGMIVLGRRTIKDVDPAAYIALLTYGEVHFDQNEQNAVGAVRETNRKVQRLVQ</sequence>
<organism evidence="1 2">
    <name type="scientific">Rhizophlyctis rosea</name>
    <dbReference type="NCBI Taxonomy" id="64517"/>
    <lineage>
        <taxon>Eukaryota</taxon>
        <taxon>Fungi</taxon>
        <taxon>Fungi incertae sedis</taxon>
        <taxon>Chytridiomycota</taxon>
        <taxon>Chytridiomycota incertae sedis</taxon>
        <taxon>Chytridiomycetes</taxon>
        <taxon>Rhizophlyctidales</taxon>
        <taxon>Rhizophlyctidaceae</taxon>
        <taxon>Rhizophlyctis</taxon>
    </lineage>
</organism>
<dbReference type="AlphaFoldDB" id="A0AAD5SHR3"/>
<dbReference type="Proteomes" id="UP001212841">
    <property type="component" value="Unassembled WGS sequence"/>
</dbReference>
<protein>
    <submittedName>
        <fullName evidence="1">Uncharacterized protein</fullName>
    </submittedName>
</protein>
<gene>
    <name evidence="1" type="ORF">HK097_011113</name>
</gene>
<name>A0AAD5SHR3_9FUNG</name>
<accession>A0AAD5SHR3</accession>
<reference evidence="1" key="1">
    <citation type="submission" date="2020-05" db="EMBL/GenBank/DDBJ databases">
        <title>Phylogenomic resolution of chytrid fungi.</title>
        <authorList>
            <person name="Stajich J.E."/>
            <person name="Amses K."/>
            <person name="Simmons R."/>
            <person name="Seto K."/>
            <person name="Myers J."/>
            <person name="Bonds A."/>
            <person name="Quandt C.A."/>
            <person name="Barry K."/>
            <person name="Liu P."/>
            <person name="Grigoriev I."/>
            <person name="Longcore J.E."/>
            <person name="James T.Y."/>
        </authorList>
    </citation>
    <scope>NUCLEOTIDE SEQUENCE</scope>
    <source>
        <strain evidence="1">JEL0318</strain>
    </source>
</reference>
<comment type="caution">
    <text evidence="1">The sequence shown here is derived from an EMBL/GenBank/DDBJ whole genome shotgun (WGS) entry which is preliminary data.</text>
</comment>
<keyword evidence="2" id="KW-1185">Reference proteome</keyword>
<dbReference type="EMBL" id="JADGJD010000089">
    <property type="protein sequence ID" value="KAJ3055230.1"/>
    <property type="molecule type" value="Genomic_DNA"/>
</dbReference>
<proteinExistence type="predicted"/>